<dbReference type="EMBL" id="LAZR01022904">
    <property type="protein sequence ID" value="KKL80268.1"/>
    <property type="molecule type" value="Genomic_DNA"/>
</dbReference>
<name>A0A0F9F1N8_9ZZZZ</name>
<evidence type="ECO:0008006" key="2">
    <source>
        <dbReference type="Google" id="ProtNLM"/>
    </source>
</evidence>
<gene>
    <name evidence="1" type="ORF">LCGC14_2006480</name>
</gene>
<accession>A0A0F9F1N8</accession>
<evidence type="ECO:0000313" key="1">
    <source>
        <dbReference type="EMBL" id="KKL80268.1"/>
    </source>
</evidence>
<organism evidence="1">
    <name type="scientific">marine sediment metagenome</name>
    <dbReference type="NCBI Taxonomy" id="412755"/>
    <lineage>
        <taxon>unclassified sequences</taxon>
        <taxon>metagenomes</taxon>
        <taxon>ecological metagenomes</taxon>
    </lineage>
</organism>
<dbReference type="AlphaFoldDB" id="A0A0F9F1N8"/>
<dbReference type="SUPFAM" id="SSF51126">
    <property type="entry name" value="Pectin lyase-like"/>
    <property type="match status" value="1"/>
</dbReference>
<sequence>MGYAIDGVQVEASAADLNQLVAGANPSGAEDYHVDLNVSTSGDGLAWDTPMATIAEAITASNISIGLTANRWWARRNRIFVQGDGITESLTVLPEKTDIIGVGSDLLPFPRVLGNHTIAALAVGVRFINMGFKTTGTGDLFVIPTACHGLQFLGCFFEPGTTSTKALEITSSAHVKIINCDFAIDSGNMSNIFAMCISMEGTTGHNFLIKGNRMTGTAGIQVATAYNGHGSVIDGNIMRVTNLAVDDDSNKVQVTNNRWMTDINTSTSTDGYDFNIQLAAGNIQMGATGLCDTVPFTKIAE</sequence>
<dbReference type="InterPro" id="IPR011050">
    <property type="entry name" value="Pectin_lyase_fold/virulence"/>
</dbReference>
<comment type="caution">
    <text evidence="1">The sequence shown here is derived from an EMBL/GenBank/DDBJ whole genome shotgun (WGS) entry which is preliminary data.</text>
</comment>
<protein>
    <recommendedName>
        <fullName evidence="2">Right handed beta helix domain-containing protein</fullName>
    </recommendedName>
</protein>
<reference evidence="1" key="1">
    <citation type="journal article" date="2015" name="Nature">
        <title>Complex archaea that bridge the gap between prokaryotes and eukaryotes.</title>
        <authorList>
            <person name="Spang A."/>
            <person name="Saw J.H."/>
            <person name="Jorgensen S.L."/>
            <person name="Zaremba-Niedzwiedzka K."/>
            <person name="Martijn J."/>
            <person name="Lind A.E."/>
            <person name="van Eijk R."/>
            <person name="Schleper C."/>
            <person name="Guy L."/>
            <person name="Ettema T.J."/>
        </authorList>
    </citation>
    <scope>NUCLEOTIDE SEQUENCE</scope>
</reference>
<proteinExistence type="predicted"/>